<dbReference type="AlphaFoldDB" id="A0A0N4UUB9"/>
<gene>
    <name evidence="3" type="ORF">EVEC_LOCUS684</name>
</gene>
<feature type="transmembrane region" description="Helical" evidence="2">
    <location>
        <begin position="166"/>
        <end position="185"/>
    </location>
</feature>
<feature type="region of interest" description="Disordered" evidence="1">
    <location>
        <begin position="61"/>
        <end position="83"/>
    </location>
</feature>
<evidence type="ECO:0000256" key="2">
    <source>
        <dbReference type="SAM" id="Phobius"/>
    </source>
</evidence>
<name>A0A0N4UUB9_ENTVE</name>
<evidence type="ECO:0000313" key="5">
    <source>
        <dbReference type="WBParaSite" id="EVEC_0000097101-mRNA-1"/>
    </source>
</evidence>
<reference evidence="3 4" key="2">
    <citation type="submission" date="2018-10" db="EMBL/GenBank/DDBJ databases">
        <authorList>
            <consortium name="Pathogen Informatics"/>
        </authorList>
    </citation>
    <scope>NUCLEOTIDE SEQUENCE [LARGE SCALE GENOMIC DNA]</scope>
</reference>
<dbReference type="EMBL" id="UXUI01002293">
    <property type="protein sequence ID" value="VDD85541.1"/>
    <property type="molecule type" value="Genomic_DNA"/>
</dbReference>
<dbReference type="WBParaSite" id="EVEC_0000097101-mRNA-1">
    <property type="protein sequence ID" value="EVEC_0000097101-mRNA-1"/>
    <property type="gene ID" value="EVEC_0000097101"/>
</dbReference>
<evidence type="ECO:0000256" key="1">
    <source>
        <dbReference type="SAM" id="MobiDB-lite"/>
    </source>
</evidence>
<proteinExistence type="predicted"/>
<keyword evidence="4" id="KW-1185">Reference proteome</keyword>
<reference evidence="5" key="1">
    <citation type="submission" date="2017-02" db="UniProtKB">
        <authorList>
            <consortium name="WormBaseParasite"/>
        </authorList>
    </citation>
    <scope>IDENTIFICATION</scope>
</reference>
<keyword evidence="2" id="KW-0472">Membrane</keyword>
<accession>A0A0N4UUB9</accession>
<sequence length="260" mass="28037">MLLQLDIGWDVYCRANEREVSELPISIAIGDVNITKSLEDAVNALNTSSLVAAMGEINQTLNTGSGSSSGSGSGGGTATPPPALTEEQIESLKVATEQFGVVFNQTTTPTTALQQQYERANESANVAITAYNHAIGTALAEASANKEEDMSFFSTLKTALSLKEKLAATGVLVLICALVGAGFAWERHQLKQAMEKIGSLDQAVKERDKSIMDLNQTIETMNKAEQHFHSQEVKNESEQAKYADRQMERKAEVQKQLVAA</sequence>
<feature type="compositionally biased region" description="Gly residues" evidence="1">
    <location>
        <begin position="67"/>
        <end position="77"/>
    </location>
</feature>
<protein>
    <submittedName>
        <fullName evidence="5">Peroxin-14</fullName>
    </submittedName>
</protein>
<keyword evidence="2" id="KW-1133">Transmembrane helix</keyword>
<organism evidence="5">
    <name type="scientific">Enterobius vermicularis</name>
    <name type="common">Human pinworm</name>
    <dbReference type="NCBI Taxonomy" id="51028"/>
    <lineage>
        <taxon>Eukaryota</taxon>
        <taxon>Metazoa</taxon>
        <taxon>Ecdysozoa</taxon>
        <taxon>Nematoda</taxon>
        <taxon>Chromadorea</taxon>
        <taxon>Rhabditida</taxon>
        <taxon>Spirurina</taxon>
        <taxon>Oxyuridomorpha</taxon>
        <taxon>Oxyuroidea</taxon>
        <taxon>Oxyuridae</taxon>
        <taxon>Enterobius</taxon>
    </lineage>
</organism>
<feature type="region of interest" description="Disordered" evidence="1">
    <location>
        <begin position="229"/>
        <end position="248"/>
    </location>
</feature>
<evidence type="ECO:0000313" key="3">
    <source>
        <dbReference type="EMBL" id="VDD85541.1"/>
    </source>
</evidence>
<evidence type="ECO:0000313" key="4">
    <source>
        <dbReference type="Proteomes" id="UP000274131"/>
    </source>
</evidence>
<keyword evidence="2" id="KW-0812">Transmembrane</keyword>
<dbReference type="Proteomes" id="UP000274131">
    <property type="component" value="Unassembled WGS sequence"/>
</dbReference>